<gene>
    <name evidence="2" type="ORF">BJ969_001688</name>
</gene>
<dbReference type="AlphaFoldDB" id="A0A840N9G2"/>
<proteinExistence type="predicted"/>
<evidence type="ECO:0000256" key="1">
    <source>
        <dbReference type="SAM" id="MobiDB-lite"/>
    </source>
</evidence>
<accession>A0A840N9G2</accession>
<organism evidence="2 3">
    <name type="scientific">Saccharopolyspora gloriosae</name>
    <dbReference type="NCBI Taxonomy" id="455344"/>
    <lineage>
        <taxon>Bacteria</taxon>
        <taxon>Bacillati</taxon>
        <taxon>Actinomycetota</taxon>
        <taxon>Actinomycetes</taxon>
        <taxon>Pseudonocardiales</taxon>
        <taxon>Pseudonocardiaceae</taxon>
        <taxon>Saccharopolyspora</taxon>
    </lineage>
</organism>
<keyword evidence="3" id="KW-1185">Reference proteome</keyword>
<feature type="region of interest" description="Disordered" evidence="1">
    <location>
        <begin position="1"/>
        <end position="30"/>
    </location>
</feature>
<dbReference type="EMBL" id="JACHIV010000001">
    <property type="protein sequence ID" value="MBB5068600.1"/>
    <property type="molecule type" value="Genomic_DNA"/>
</dbReference>
<comment type="caution">
    <text evidence="2">The sequence shown here is derived from an EMBL/GenBank/DDBJ whole genome shotgun (WGS) entry which is preliminary data.</text>
</comment>
<evidence type="ECO:0000313" key="3">
    <source>
        <dbReference type="Proteomes" id="UP000580474"/>
    </source>
</evidence>
<name>A0A840N9G2_9PSEU</name>
<dbReference type="Proteomes" id="UP000580474">
    <property type="component" value="Unassembled WGS sequence"/>
</dbReference>
<sequence>MPEPSRTDAGATLSKKQEFPAAGTGDFASR</sequence>
<evidence type="ECO:0000313" key="2">
    <source>
        <dbReference type="EMBL" id="MBB5068600.1"/>
    </source>
</evidence>
<protein>
    <submittedName>
        <fullName evidence="2">Uncharacterized protein</fullName>
    </submittedName>
</protein>
<reference evidence="2 3" key="1">
    <citation type="submission" date="2020-08" db="EMBL/GenBank/DDBJ databases">
        <title>Sequencing the genomes of 1000 actinobacteria strains.</title>
        <authorList>
            <person name="Klenk H.-P."/>
        </authorList>
    </citation>
    <scope>NUCLEOTIDE SEQUENCE [LARGE SCALE GENOMIC DNA]</scope>
    <source>
        <strain evidence="2 3">DSM 45582</strain>
    </source>
</reference>